<feature type="transmembrane region" description="Helical" evidence="2">
    <location>
        <begin position="39"/>
        <end position="61"/>
    </location>
</feature>
<feature type="transmembrane region" description="Helical" evidence="2">
    <location>
        <begin position="94"/>
        <end position="116"/>
    </location>
</feature>
<evidence type="ECO:0000256" key="1">
    <source>
        <dbReference type="SAM" id="MobiDB-lite"/>
    </source>
</evidence>
<keyword evidence="2" id="KW-1133">Transmembrane helix</keyword>
<feature type="compositionally biased region" description="Acidic residues" evidence="1">
    <location>
        <begin position="127"/>
        <end position="142"/>
    </location>
</feature>
<dbReference type="EMBL" id="QYCY01000002">
    <property type="protein sequence ID" value="RLV76015.1"/>
    <property type="molecule type" value="Genomic_DNA"/>
</dbReference>
<comment type="caution">
    <text evidence="3">The sequence shown here is derived from an EMBL/GenBank/DDBJ whole genome shotgun (WGS) entry which is preliminary data.</text>
</comment>
<keyword evidence="2" id="KW-0472">Membrane</keyword>
<reference evidence="3 4" key="1">
    <citation type="journal article" date="2018" name="J. Biol. Chem.">
        <title>Discovery of the actinoplanic acid pathway in Streptomyces rapamycinicus reveals a genetically conserved synergism with rapamycin.</title>
        <authorList>
            <person name="Mrak P."/>
            <person name="Krastel P."/>
            <person name="Pivk Lukancic P."/>
            <person name="Tao J."/>
            <person name="Pistorius D."/>
            <person name="Moore C.M."/>
        </authorList>
    </citation>
    <scope>NUCLEOTIDE SEQUENCE [LARGE SCALE GENOMIC DNA]</scope>
    <source>
        <strain evidence="3 4">NRRL 5491</strain>
    </source>
</reference>
<evidence type="ECO:0000313" key="4">
    <source>
        <dbReference type="Proteomes" id="UP000281594"/>
    </source>
</evidence>
<evidence type="ECO:0000256" key="2">
    <source>
        <dbReference type="SAM" id="Phobius"/>
    </source>
</evidence>
<keyword evidence="2" id="KW-0812">Transmembrane</keyword>
<accession>A0A0A0N548</accession>
<dbReference type="AlphaFoldDB" id="A0A0A0N548"/>
<dbReference type="Proteomes" id="UP000281594">
    <property type="component" value="Unassembled WGS sequence"/>
</dbReference>
<evidence type="ECO:0000313" key="3">
    <source>
        <dbReference type="EMBL" id="RLV76015.1"/>
    </source>
</evidence>
<name>A0A0A0N548_STRRN</name>
<protein>
    <submittedName>
        <fullName evidence="3">Uncharacterized protein</fullName>
    </submittedName>
</protein>
<proteinExistence type="predicted"/>
<dbReference type="KEGG" id="src:M271_01320"/>
<organism evidence="3 4">
    <name type="scientific">Streptomyces rapamycinicus (strain ATCC 29253 / DSM 41530 / NRRL 5491 / AYB-994)</name>
    <name type="common">Streptomyces hygroscopicus (strain ATCC 29253)</name>
    <dbReference type="NCBI Taxonomy" id="1343740"/>
    <lineage>
        <taxon>Bacteria</taxon>
        <taxon>Bacillati</taxon>
        <taxon>Actinomycetota</taxon>
        <taxon>Actinomycetes</taxon>
        <taxon>Kitasatosporales</taxon>
        <taxon>Streptomycetaceae</taxon>
        <taxon>Streptomyces</taxon>
        <taxon>Streptomyces violaceusniger group</taxon>
    </lineage>
</organism>
<feature type="region of interest" description="Disordered" evidence="1">
    <location>
        <begin position="127"/>
        <end position="150"/>
    </location>
</feature>
<dbReference type="HOGENOM" id="CLU_1739533_0_0_11"/>
<gene>
    <name evidence="3" type="ORF">D3C57_142355</name>
</gene>
<feature type="transmembrane region" description="Helical" evidence="2">
    <location>
        <begin position="67"/>
        <end position="85"/>
    </location>
</feature>
<sequence length="150" mass="16033">MGPLGVRRPLPLVRDRSRTSGDIVRGMTSDARRRPPKPVAAAIVFYALFAAAILILAIGIAIAGGGWLALLGLVALLPGSVALGLRQGNRGARVIAITFGFPSIVISIVMILLLAVPESSRAWFTPDEEDEQFVDEDGDERDEERMVGRG</sequence>